<protein>
    <submittedName>
        <fullName evidence="1">Uncharacterized protein</fullName>
    </submittedName>
</protein>
<name>A0ACD3Z3E8_FUSSC</name>
<gene>
    <name evidence="1" type="ORF">LCI18_006662</name>
</gene>
<evidence type="ECO:0000313" key="2">
    <source>
        <dbReference type="Proteomes" id="UP000830768"/>
    </source>
</evidence>
<accession>A0ACD3Z3E8</accession>
<organism evidence="1 2">
    <name type="scientific">Fusarium solani subsp. cucurbitae</name>
    <name type="common">Neocosmosporum cucurbitae</name>
    <dbReference type="NCBI Taxonomy" id="2747967"/>
    <lineage>
        <taxon>Eukaryota</taxon>
        <taxon>Fungi</taxon>
        <taxon>Dikarya</taxon>
        <taxon>Ascomycota</taxon>
        <taxon>Pezizomycotina</taxon>
        <taxon>Sordariomycetes</taxon>
        <taxon>Hypocreomycetidae</taxon>
        <taxon>Hypocreales</taxon>
        <taxon>Nectriaceae</taxon>
        <taxon>Fusarium</taxon>
        <taxon>Fusarium solani species complex</taxon>
    </lineage>
</organism>
<dbReference type="Proteomes" id="UP000830768">
    <property type="component" value="Chromosome 5"/>
</dbReference>
<dbReference type="EMBL" id="CP090034">
    <property type="protein sequence ID" value="UPK95727.1"/>
    <property type="molecule type" value="Genomic_DNA"/>
</dbReference>
<evidence type="ECO:0000313" key="1">
    <source>
        <dbReference type="EMBL" id="UPK95727.1"/>
    </source>
</evidence>
<proteinExistence type="predicted"/>
<keyword evidence="2" id="KW-1185">Reference proteome</keyword>
<reference evidence="1" key="1">
    <citation type="submission" date="2021-11" db="EMBL/GenBank/DDBJ databases">
        <title>Fusarium solani-melongenae Genome sequencing and assembly.</title>
        <authorList>
            <person name="Xie S."/>
            <person name="Huang L."/>
            <person name="Zhang X."/>
        </authorList>
    </citation>
    <scope>NUCLEOTIDE SEQUENCE</scope>
    <source>
        <strain evidence="1">CRI 24-3</strain>
    </source>
</reference>
<sequence length="140" mass="14869">MTWKKKLGVSVIFGLGFLACVSAAFRLAVTVKYGKAADALYALAPLILKETGVLRTIKRAFGIKTTTTNPNSHSDYYGKGTGQGAPLTSASVKSYCKLDEKGGPMKTLQGSESTEHLRDRQAADAAGITRTTPIVITQDS</sequence>